<gene>
    <name evidence="7" type="ORF">OIDMADRAFT_158157</name>
</gene>
<evidence type="ECO:0000256" key="3">
    <source>
        <dbReference type="ARBA" id="ARBA00023015"/>
    </source>
</evidence>
<dbReference type="Proteomes" id="UP000054321">
    <property type="component" value="Unassembled WGS sequence"/>
</dbReference>
<dbReference type="SMART" id="SM00066">
    <property type="entry name" value="GAL4"/>
    <property type="match status" value="1"/>
</dbReference>
<reference evidence="8" key="2">
    <citation type="submission" date="2015-01" db="EMBL/GenBank/DDBJ databases">
        <title>Evolutionary Origins and Diversification of the Mycorrhizal Mutualists.</title>
        <authorList>
            <consortium name="DOE Joint Genome Institute"/>
            <consortium name="Mycorrhizal Genomics Consortium"/>
            <person name="Kohler A."/>
            <person name="Kuo A."/>
            <person name="Nagy L.G."/>
            <person name="Floudas D."/>
            <person name="Copeland A."/>
            <person name="Barry K.W."/>
            <person name="Cichocki N."/>
            <person name="Veneault-Fourrey C."/>
            <person name="LaButti K."/>
            <person name="Lindquist E.A."/>
            <person name="Lipzen A."/>
            <person name="Lundell T."/>
            <person name="Morin E."/>
            <person name="Murat C."/>
            <person name="Riley R."/>
            <person name="Ohm R."/>
            <person name="Sun H."/>
            <person name="Tunlid A."/>
            <person name="Henrissat B."/>
            <person name="Grigoriev I.V."/>
            <person name="Hibbett D.S."/>
            <person name="Martin F."/>
        </authorList>
    </citation>
    <scope>NUCLEOTIDE SEQUENCE [LARGE SCALE GENOMIC DNA]</scope>
    <source>
        <strain evidence="8">Zn</strain>
    </source>
</reference>
<dbReference type="PROSITE" id="PS50048">
    <property type="entry name" value="ZN2_CY6_FUNGAL_2"/>
    <property type="match status" value="1"/>
</dbReference>
<evidence type="ECO:0000313" key="8">
    <source>
        <dbReference type="Proteomes" id="UP000054321"/>
    </source>
</evidence>
<dbReference type="GO" id="GO:0005634">
    <property type="term" value="C:nucleus"/>
    <property type="evidence" value="ECO:0007669"/>
    <property type="project" value="UniProtKB-SubCell"/>
</dbReference>
<sequence length="507" mass="56438">MQRSTSPPPGANQALQVCTSCKLRKRKCDKGLPKCALCFKNNWNCDYATADPNNNGASRPWPSVPPITDGRRNMESIDLPVMLFLDSRVLQHSRIDMSVTTIPIPTHVTTIIGNVTNIRIFASHFFDTIQSWMPIISKKRFYDHYLHPLSQPRADLALLFLCMKLIISMPPKHTKNPQTPTYLAAKQFYLEVETAGIFSIQVLQAGVLISLYELGHAIYPSAFISIGGCARYAYGLGINGNAASQICKPFTWVEQEETRRVWWAIVILDRVVCLGYPGRRFATEDPNPHDLLPANDAAWDNGVVTANDSCTISSPSSSHMSSFALLAQAAWLLGQVLKHVSSNTSDRKLYDEEGMQLDRTLHALIAASDIASSPPCDQATICYSALMALHEPWISSNISSNSDCFVDSDCSRYAKTVTEAISKMIAAKSPQHLPEIARNTEMISPWGSHMIYRAIVTYTRMNREVSTSDSLEALKVLQQTLRVLGMRWKAAGAYLQLLEAREIMSVY</sequence>
<keyword evidence="8" id="KW-1185">Reference proteome</keyword>
<feature type="domain" description="Zn(2)-C6 fungal-type" evidence="6">
    <location>
        <begin position="17"/>
        <end position="47"/>
    </location>
</feature>
<dbReference type="InParanoid" id="A0A0C3H5L7"/>
<evidence type="ECO:0000256" key="1">
    <source>
        <dbReference type="ARBA" id="ARBA00004123"/>
    </source>
</evidence>
<dbReference type="GO" id="GO:0008270">
    <property type="term" value="F:zinc ion binding"/>
    <property type="evidence" value="ECO:0007669"/>
    <property type="project" value="InterPro"/>
</dbReference>
<dbReference type="GO" id="GO:0000981">
    <property type="term" value="F:DNA-binding transcription factor activity, RNA polymerase II-specific"/>
    <property type="evidence" value="ECO:0007669"/>
    <property type="project" value="InterPro"/>
</dbReference>
<evidence type="ECO:0000313" key="7">
    <source>
        <dbReference type="EMBL" id="KIN03481.1"/>
    </source>
</evidence>
<dbReference type="OrthoDB" id="3862662at2759"/>
<organism evidence="7 8">
    <name type="scientific">Oidiodendron maius (strain Zn)</name>
    <dbReference type="NCBI Taxonomy" id="913774"/>
    <lineage>
        <taxon>Eukaryota</taxon>
        <taxon>Fungi</taxon>
        <taxon>Dikarya</taxon>
        <taxon>Ascomycota</taxon>
        <taxon>Pezizomycotina</taxon>
        <taxon>Leotiomycetes</taxon>
        <taxon>Leotiomycetes incertae sedis</taxon>
        <taxon>Myxotrichaceae</taxon>
        <taxon>Oidiodendron</taxon>
    </lineage>
</organism>
<evidence type="ECO:0000256" key="4">
    <source>
        <dbReference type="ARBA" id="ARBA00023163"/>
    </source>
</evidence>
<dbReference type="SUPFAM" id="SSF57701">
    <property type="entry name" value="Zn2/Cys6 DNA-binding domain"/>
    <property type="match status" value="1"/>
</dbReference>
<dbReference type="GO" id="GO:0003677">
    <property type="term" value="F:DNA binding"/>
    <property type="evidence" value="ECO:0007669"/>
    <property type="project" value="InterPro"/>
</dbReference>
<comment type="subcellular location">
    <subcellularLocation>
        <location evidence="1">Nucleus</location>
    </subcellularLocation>
</comment>
<evidence type="ECO:0000256" key="5">
    <source>
        <dbReference type="ARBA" id="ARBA00023242"/>
    </source>
</evidence>
<name>A0A0C3H5L7_OIDMZ</name>
<dbReference type="InterPro" id="IPR001138">
    <property type="entry name" value="Zn2Cys6_DnaBD"/>
</dbReference>
<dbReference type="CDD" id="cd00067">
    <property type="entry name" value="GAL4"/>
    <property type="match status" value="1"/>
</dbReference>
<reference evidence="7 8" key="1">
    <citation type="submission" date="2014-04" db="EMBL/GenBank/DDBJ databases">
        <authorList>
            <consortium name="DOE Joint Genome Institute"/>
            <person name="Kuo A."/>
            <person name="Martino E."/>
            <person name="Perotto S."/>
            <person name="Kohler A."/>
            <person name="Nagy L.G."/>
            <person name="Floudas D."/>
            <person name="Copeland A."/>
            <person name="Barry K.W."/>
            <person name="Cichocki N."/>
            <person name="Veneault-Fourrey C."/>
            <person name="LaButti K."/>
            <person name="Lindquist E.A."/>
            <person name="Lipzen A."/>
            <person name="Lundell T."/>
            <person name="Morin E."/>
            <person name="Murat C."/>
            <person name="Sun H."/>
            <person name="Tunlid A."/>
            <person name="Henrissat B."/>
            <person name="Grigoriev I.V."/>
            <person name="Hibbett D.S."/>
            <person name="Martin F."/>
            <person name="Nordberg H.P."/>
            <person name="Cantor M.N."/>
            <person name="Hua S.X."/>
        </authorList>
    </citation>
    <scope>NUCLEOTIDE SEQUENCE [LARGE SCALE GENOMIC DNA]</scope>
    <source>
        <strain evidence="7 8">Zn</strain>
    </source>
</reference>
<dbReference type="PROSITE" id="PS00463">
    <property type="entry name" value="ZN2_CY6_FUNGAL_1"/>
    <property type="match status" value="1"/>
</dbReference>
<dbReference type="AlphaFoldDB" id="A0A0C3H5L7"/>
<dbReference type="Gene3D" id="4.10.240.10">
    <property type="entry name" value="Zn(2)-C6 fungal-type DNA-binding domain"/>
    <property type="match status" value="1"/>
</dbReference>
<keyword evidence="2" id="KW-0479">Metal-binding</keyword>
<dbReference type="InterPro" id="IPR050815">
    <property type="entry name" value="TF_fung"/>
</dbReference>
<keyword evidence="3" id="KW-0805">Transcription regulation</keyword>
<protein>
    <recommendedName>
        <fullName evidence="6">Zn(2)-C6 fungal-type domain-containing protein</fullName>
    </recommendedName>
</protein>
<dbReference type="Pfam" id="PF00172">
    <property type="entry name" value="Zn_clus"/>
    <property type="match status" value="1"/>
</dbReference>
<dbReference type="GO" id="GO:0006351">
    <property type="term" value="P:DNA-templated transcription"/>
    <property type="evidence" value="ECO:0007669"/>
    <property type="project" value="InterPro"/>
</dbReference>
<evidence type="ECO:0000259" key="6">
    <source>
        <dbReference type="PROSITE" id="PS50048"/>
    </source>
</evidence>
<keyword evidence="5" id="KW-0539">Nucleus</keyword>
<accession>A0A0C3H5L7</accession>
<dbReference type="CDD" id="cd12148">
    <property type="entry name" value="fungal_TF_MHR"/>
    <property type="match status" value="1"/>
</dbReference>
<dbReference type="PANTHER" id="PTHR47338:SF20">
    <property type="entry name" value="ZN(II)2CYS6 TRANSCRIPTION FACTOR (EUROFUNG)"/>
    <property type="match status" value="1"/>
</dbReference>
<dbReference type="PANTHER" id="PTHR47338">
    <property type="entry name" value="ZN(II)2CYS6 TRANSCRIPTION FACTOR (EUROFUNG)-RELATED"/>
    <property type="match status" value="1"/>
</dbReference>
<dbReference type="HOGENOM" id="CLU_023880_2_0_1"/>
<dbReference type="STRING" id="913774.A0A0C3H5L7"/>
<dbReference type="EMBL" id="KN832873">
    <property type="protein sequence ID" value="KIN03481.1"/>
    <property type="molecule type" value="Genomic_DNA"/>
</dbReference>
<keyword evidence="4" id="KW-0804">Transcription</keyword>
<dbReference type="InterPro" id="IPR007219">
    <property type="entry name" value="XnlR_reg_dom"/>
</dbReference>
<dbReference type="InterPro" id="IPR036864">
    <property type="entry name" value="Zn2-C6_fun-type_DNA-bd_sf"/>
</dbReference>
<proteinExistence type="predicted"/>
<evidence type="ECO:0000256" key="2">
    <source>
        <dbReference type="ARBA" id="ARBA00022723"/>
    </source>
</evidence>
<dbReference type="Pfam" id="PF04082">
    <property type="entry name" value="Fungal_trans"/>
    <property type="match status" value="1"/>
</dbReference>